<proteinExistence type="predicted"/>
<feature type="compositionally biased region" description="Low complexity" evidence="1">
    <location>
        <begin position="556"/>
        <end position="575"/>
    </location>
</feature>
<dbReference type="CTD" id="114785"/>
<dbReference type="GeneID" id="115813793"/>
<feature type="region of interest" description="Disordered" evidence="1">
    <location>
        <begin position="200"/>
        <end position="237"/>
    </location>
</feature>
<dbReference type="GO" id="GO:0003677">
    <property type="term" value="F:DNA binding"/>
    <property type="evidence" value="ECO:0007669"/>
    <property type="project" value="InterPro"/>
</dbReference>
<feature type="region of interest" description="Disordered" evidence="1">
    <location>
        <begin position="462"/>
        <end position="484"/>
    </location>
</feature>
<dbReference type="PANTHER" id="PTHR16112:SF17">
    <property type="entry name" value="METHYL-CPG-BINDING DOMAIN PROTEIN 6"/>
    <property type="match status" value="1"/>
</dbReference>
<feature type="region of interest" description="Disordered" evidence="1">
    <location>
        <begin position="548"/>
        <end position="577"/>
    </location>
</feature>
<feature type="region of interest" description="Disordered" evidence="1">
    <location>
        <begin position="648"/>
        <end position="684"/>
    </location>
</feature>
<feature type="compositionally biased region" description="Low complexity" evidence="1">
    <location>
        <begin position="298"/>
        <end position="321"/>
    </location>
</feature>
<evidence type="ECO:0000256" key="1">
    <source>
        <dbReference type="SAM" id="MobiDB-lite"/>
    </source>
</evidence>
<dbReference type="SMART" id="SM00391">
    <property type="entry name" value="MBD"/>
    <property type="match status" value="1"/>
</dbReference>
<evidence type="ECO:0000259" key="2">
    <source>
        <dbReference type="PROSITE" id="PS50982"/>
    </source>
</evidence>
<evidence type="ECO:0000313" key="3">
    <source>
        <dbReference type="Proteomes" id="UP000504632"/>
    </source>
</evidence>
<feature type="compositionally biased region" description="Pro residues" evidence="1">
    <location>
        <begin position="1300"/>
        <end position="1311"/>
    </location>
</feature>
<feature type="domain" description="MBD" evidence="2">
    <location>
        <begin position="12"/>
        <end position="82"/>
    </location>
</feature>
<feature type="compositionally biased region" description="Polar residues" evidence="1">
    <location>
        <begin position="272"/>
        <end position="297"/>
    </location>
</feature>
<organism evidence="3 4">
    <name type="scientific">Chanos chanos</name>
    <name type="common">Milkfish</name>
    <name type="synonym">Mugil chanos</name>
    <dbReference type="NCBI Taxonomy" id="29144"/>
    <lineage>
        <taxon>Eukaryota</taxon>
        <taxon>Metazoa</taxon>
        <taxon>Chordata</taxon>
        <taxon>Craniata</taxon>
        <taxon>Vertebrata</taxon>
        <taxon>Euteleostomi</taxon>
        <taxon>Actinopterygii</taxon>
        <taxon>Neopterygii</taxon>
        <taxon>Teleostei</taxon>
        <taxon>Ostariophysi</taxon>
        <taxon>Gonorynchiformes</taxon>
        <taxon>Chanidae</taxon>
        <taxon>Chanos</taxon>
    </lineage>
</organism>
<evidence type="ECO:0000313" key="4">
    <source>
        <dbReference type="RefSeq" id="XP_030632269.1"/>
    </source>
</evidence>
<reference evidence="4" key="1">
    <citation type="submission" date="2025-08" db="UniProtKB">
        <authorList>
            <consortium name="RefSeq"/>
        </authorList>
    </citation>
    <scope>IDENTIFICATION</scope>
</reference>
<dbReference type="InParanoid" id="A0A6J2VJT4"/>
<feature type="region of interest" description="Disordered" evidence="1">
    <location>
        <begin position="806"/>
        <end position="832"/>
    </location>
</feature>
<name>A0A6J2VJT4_CHACN</name>
<dbReference type="GO" id="GO:0010369">
    <property type="term" value="C:chromocenter"/>
    <property type="evidence" value="ECO:0007669"/>
    <property type="project" value="TreeGrafter"/>
</dbReference>
<dbReference type="FunCoup" id="A0A6J2VJT4">
    <property type="interactions" value="528"/>
</dbReference>
<dbReference type="RefSeq" id="XP_030632269.1">
    <property type="nucleotide sequence ID" value="XM_030776409.1"/>
</dbReference>
<feature type="compositionally biased region" description="Polar residues" evidence="1">
    <location>
        <begin position="1080"/>
        <end position="1091"/>
    </location>
</feature>
<keyword evidence="3" id="KW-1185">Reference proteome</keyword>
<gene>
    <name evidence="4" type="primary">mbd6</name>
</gene>
<feature type="region of interest" description="Disordered" evidence="1">
    <location>
        <begin position="1284"/>
        <end position="1361"/>
    </location>
</feature>
<protein>
    <submittedName>
        <fullName evidence="4">Methyl-CpG-binding domain protein 6</fullName>
    </submittedName>
</protein>
<accession>A0A6J2VJT4</accession>
<dbReference type="PROSITE" id="PS50982">
    <property type="entry name" value="MBD"/>
    <property type="match status" value="1"/>
</dbReference>
<dbReference type="Proteomes" id="UP000504632">
    <property type="component" value="Chromosome 6"/>
</dbReference>
<feature type="region of interest" description="Disordered" evidence="1">
    <location>
        <begin position="1063"/>
        <end position="1091"/>
    </location>
</feature>
<dbReference type="PANTHER" id="PTHR16112">
    <property type="entry name" value="METHYL-CPG BINDING PROTEIN, DROSOPHILA"/>
    <property type="match status" value="1"/>
</dbReference>
<dbReference type="GO" id="GO:0003682">
    <property type="term" value="F:chromatin binding"/>
    <property type="evidence" value="ECO:0007669"/>
    <property type="project" value="TreeGrafter"/>
</dbReference>
<feature type="compositionally biased region" description="Polar residues" evidence="1">
    <location>
        <begin position="662"/>
        <end position="684"/>
    </location>
</feature>
<dbReference type="GO" id="GO:0005634">
    <property type="term" value="C:nucleus"/>
    <property type="evidence" value="ECO:0007669"/>
    <property type="project" value="TreeGrafter"/>
</dbReference>
<sequence>MTGGTESAAGDKDGVPTLTTQIPVGWQRKVEDGAVAYISPSGTILCSLEEVKVYLLTDNTCKCGLECPLVLHKVFNFDPGTVVLMQDHQQPGKPEEDMTKLCNHRRKVVAMAALCRSMQISQGPLPAHGPGIIFCLSEDRDQKGISIQPRPLTPTKSNSHSSCGAKNSFPLPLPLTLMQNGSVSHSSPLALDCNLLSKKHTPQHPGSSVTGYGKQWYPHSADTQPATQRPLHSPALAKPGVHLHSYSLVPTLSPSSAPLSSSLPFGGKAGQSPFQGTSVKTSPLSVCPSPSQTLDSTSPHQQSRHSSASSLSELGPGLSLATYPQGSKPPCPSLSPLSSTTACTSPKGSLCPASPQSCREGMLQLSKDCAKSSSTNPSTNYTQLHQRNLSSFQEAQNLHLPPYTSDRKNGPSVNTPISCNAGSLLSVPLGQLFNQQKKQQQVASFPASSLLTAAAKAQLASQKSQTSTTSICSTIPSTGLDKETQQSTVLISTLNNSVHRPQTRPQSMTAFLLPHTPSRLQAPVSLIEKSSQRKRQQRSPTVLSMLKESQLNSLRPGGSPSTSVSTPNLSSSTSPKHIPVVPAAMENHLQTPRLPGTPNYTPLFSSSLKLPDSEEAKKTGLPQPLNALLPSQPLSALLQLLSLQNSTQSVSSPASSGASHTRPVSTQSLSPGLTVSQPPQYDSQPLSHLLTTQQSQSLVASVEVTSPQSSSQAFAAMAEMDGTSANLKPCANGILNLSQFSAGSTPASLQTEFSSQILSLMGQLTSGSCLPALGDKMCGGSDHSVFQLNQSHGADSEGTVVSVNPPDPAETRLSGACDSEPDLSLPPATADSSSSLQLAESFPFMNQEQLLQLLSPSNGLPSLLPPFLGSLPIGLWTGNQLTVPSTTQQQQQQQQQTGPLNQASQLNVFSSVLGAQGDFPVSLISLLNPPLPPPVVALSAQGQAVDVGEKSPGLPALLMASLLLSQQQAATMVPLPGLGQLNMDIPVQQQQFAQLQDGVSMEKAPGPLDSLLTCPGLFEALQGLASLGEGSLHGPQSLLLSAPLTPPAFLSLSPALLAAALGPAEPLPNPQQPPLTQSQGTPVSPSLGSTSVSCAPVLPSTVPEVVDTLASVTEQEKGNSPPSQLLSPLLHPGVLGDLAALGNMNHLQGLVGTSPLLLPQVQASALGMPLPPGQGSLNPLACILSSLQLTVGPTLSVGEKPLDLNETTTSASQEDLPVTQLSQELLPNSGLMQATEPPQQEASDEPLFDPYASFMDTIYTSFLQVSGKGSEGLAGGQPAAGGMSGPLSYSGDLTSLVPQPSAPPSLAPPSLSPRRACSVHNPNPSHLSIEAAQSPARGTPKLREDATSTPPPSKPGDSEGCGDVPLAFSFMEEAKTDMRCVYSNGVALELLPGTEENEEDKEPGLHPQRLPPRAKVENEGADGSTDNTDMDQERVPGTRGGVRRGRKRKQILEKGPGDMDSFIEEPAATIALPKPMRSTRGKRRRVVR</sequence>
<dbReference type="OrthoDB" id="641149at2759"/>
<dbReference type="InterPro" id="IPR001739">
    <property type="entry name" value="Methyl_CpG_DNA-bd"/>
</dbReference>
<feature type="region of interest" description="Disordered" evidence="1">
    <location>
        <begin position="257"/>
        <end position="339"/>
    </location>
</feature>
<feature type="compositionally biased region" description="Low complexity" evidence="1">
    <location>
        <begin position="648"/>
        <end position="659"/>
    </location>
</feature>
<feature type="region of interest" description="Disordered" evidence="1">
    <location>
        <begin position="1394"/>
        <end position="1463"/>
    </location>
</feature>